<keyword evidence="2" id="KW-0813">Transport</keyword>
<evidence type="ECO:0000256" key="6">
    <source>
        <dbReference type="SAM" id="Phobius"/>
    </source>
</evidence>
<comment type="caution">
    <text evidence="7">The sequence shown here is derived from an EMBL/GenBank/DDBJ whole genome shotgun (WGS) entry which is preliminary data.</text>
</comment>
<feature type="transmembrane region" description="Helical" evidence="6">
    <location>
        <begin position="335"/>
        <end position="353"/>
    </location>
</feature>
<feature type="transmembrane region" description="Helical" evidence="6">
    <location>
        <begin position="359"/>
        <end position="378"/>
    </location>
</feature>
<dbReference type="Pfam" id="PF11700">
    <property type="entry name" value="ATG22"/>
    <property type="match status" value="1"/>
</dbReference>
<comment type="subcellular location">
    <subcellularLocation>
        <location evidence="1">Endomembrane system</location>
        <topology evidence="1">Multi-pass membrane protein</topology>
    </subcellularLocation>
</comment>
<feature type="transmembrane region" description="Helical" evidence="6">
    <location>
        <begin position="179"/>
        <end position="202"/>
    </location>
</feature>
<feature type="transmembrane region" description="Helical" evidence="6">
    <location>
        <begin position="110"/>
        <end position="130"/>
    </location>
</feature>
<dbReference type="InterPro" id="IPR024671">
    <property type="entry name" value="Atg22-like"/>
</dbReference>
<accession>A0A4V2NWV9</accession>
<keyword evidence="3 6" id="KW-0812">Transmembrane</keyword>
<dbReference type="EMBL" id="SJZI01000003">
    <property type="protein sequence ID" value="TCJ18832.1"/>
    <property type="molecule type" value="Genomic_DNA"/>
</dbReference>
<dbReference type="AlphaFoldDB" id="A0A4V2NWV9"/>
<evidence type="ECO:0000256" key="5">
    <source>
        <dbReference type="ARBA" id="ARBA00023136"/>
    </source>
</evidence>
<organism evidence="7 8">
    <name type="scientific">Flaviaesturariibacter flavus</name>
    <dbReference type="NCBI Taxonomy" id="2502780"/>
    <lineage>
        <taxon>Bacteria</taxon>
        <taxon>Pseudomonadati</taxon>
        <taxon>Bacteroidota</taxon>
        <taxon>Chitinophagia</taxon>
        <taxon>Chitinophagales</taxon>
        <taxon>Chitinophagaceae</taxon>
        <taxon>Flaviaestuariibacter</taxon>
    </lineage>
</organism>
<evidence type="ECO:0000256" key="2">
    <source>
        <dbReference type="ARBA" id="ARBA00022448"/>
    </source>
</evidence>
<evidence type="ECO:0000313" key="8">
    <source>
        <dbReference type="Proteomes" id="UP000295334"/>
    </source>
</evidence>
<keyword evidence="4 6" id="KW-1133">Transmembrane helix</keyword>
<evidence type="ECO:0000256" key="4">
    <source>
        <dbReference type="ARBA" id="ARBA00022989"/>
    </source>
</evidence>
<keyword evidence="5 6" id="KW-0472">Membrane</keyword>
<dbReference type="PANTHER" id="PTHR23519">
    <property type="entry name" value="AUTOPHAGY-RELATED PROTEIN 22"/>
    <property type="match status" value="1"/>
</dbReference>
<dbReference type="SUPFAM" id="SSF103473">
    <property type="entry name" value="MFS general substrate transporter"/>
    <property type="match status" value="1"/>
</dbReference>
<gene>
    <name evidence="7" type="ORF">EPD60_03465</name>
</gene>
<feature type="transmembrane region" description="Helical" evidence="6">
    <location>
        <begin position="79"/>
        <end position="98"/>
    </location>
</feature>
<feature type="transmembrane region" description="Helical" evidence="6">
    <location>
        <begin position="214"/>
        <end position="233"/>
    </location>
</feature>
<proteinExistence type="predicted"/>
<feature type="transmembrane region" description="Helical" evidence="6">
    <location>
        <begin position="136"/>
        <end position="158"/>
    </location>
</feature>
<dbReference type="OrthoDB" id="9768783at2"/>
<dbReference type="InterPro" id="IPR036259">
    <property type="entry name" value="MFS_trans_sf"/>
</dbReference>
<name>A0A4V2NWV9_9BACT</name>
<evidence type="ECO:0000256" key="1">
    <source>
        <dbReference type="ARBA" id="ARBA00004127"/>
    </source>
</evidence>
<keyword evidence="8" id="KW-1185">Reference proteome</keyword>
<dbReference type="Gene3D" id="1.20.1250.20">
    <property type="entry name" value="MFS general substrate transporter like domains"/>
    <property type="match status" value="1"/>
</dbReference>
<dbReference type="InterPro" id="IPR050495">
    <property type="entry name" value="ATG22/LtaA_families"/>
</dbReference>
<protein>
    <submittedName>
        <fullName evidence="7">MFS transporter</fullName>
    </submittedName>
</protein>
<dbReference type="PANTHER" id="PTHR23519:SF1">
    <property type="entry name" value="AUTOPHAGY-RELATED PROTEIN 22"/>
    <property type="match status" value="1"/>
</dbReference>
<feature type="transmembrane region" description="Helical" evidence="6">
    <location>
        <begin position="272"/>
        <end position="293"/>
    </location>
</feature>
<dbReference type="Proteomes" id="UP000295334">
    <property type="component" value="Unassembled WGS sequence"/>
</dbReference>
<feature type="transmembrane region" description="Helical" evidence="6">
    <location>
        <begin position="406"/>
        <end position="423"/>
    </location>
</feature>
<reference evidence="7 8" key="1">
    <citation type="submission" date="2019-03" db="EMBL/GenBank/DDBJ databases">
        <authorList>
            <person name="Kim M.K.M."/>
        </authorList>
    </citation>
    <scope>NUCLEOTIDE SEQUENCE [LARGE SCALE GENOMIC DNA]</scope>
    <source>
        <strain evidence="7 8">17J68-12</strain>
    </source>
</reference>
<evidence type="ECO:0000256" key="3">
    <source>
        <dbReference type="ARBA" id="ARBA00022692"/>
    </source>
</evidence>
<evidence type="ECO:0000313" key="7">
    <source>
        <dbReference type="EMBL" id="TCJ18832.1"/>
    </source>
</evidence>
<feature type="transmembrane region" description="Helical" evidence="6">
    <location>
        <begin position="305"/>
        <end position="323"/>
    </location>
</feature>
<dbReference type="GO" id="GO:0012505">
    <property type="term" value="C:endomembrane system"/>
    <property type="evidence" value="ECO:0007669"/>
    <property type="project" value="UniProtKB-SubCell"/>
</dbReference>
<sequence length="454" mass="49485">MESTAIAPAPEGTTQVTAPKKVINAWAMYDWANSAYNLVITSTIFPAYYEGITSKTDAAGNVINDKVTFLGRTFVNTALYNYALAVAFMVVALLSPLLSSIADTRGNKKTFMGFFLTIGSLACAGLFFFTPNYPHFLAIGIACMVVACIGYWSSLVFYNSYLPEIAAPQDRDRVSARGFSYGYVGSVLLQIICFVFVFFPGLLGGGGKGSYIEFQASFLAVALWWFGFAQIPLRTLPSPVVRDVPREALLGGYKELRKVLGQLAHIPVLKRFLASFFFYNMGVQTVMLAAALYGKSELRIPTTNLIISIVLIQLIAVPGALVISRLSEKIGNIKALMCCVVFWILLCVIGYLLPVGGIYEFYGLAAAVGFVMGGIQSLSRSTYAKLMPETRDTTSFFSFYDVTEKIAIVIGMLSFGGIIELTGSQRNSVLTLVLFFAIGLAGLYLTLQKQRAAR</sequence>
<feature type="transmembrane region" description="Helical" evidence="6">
    <location>
        <begin position="429"/>
        <end position="447"/>
    </location>
</feature>
<dbReference type="RefSeq" id="WP_131446885.1">
    <property type="nucleotide sequence ID" value="NZ_SJZI01000003.1"/>
</dbReference>